<keyword evidence="4" id="KW-1185">Reference proteome</keyword>
<dbReference type="SMART" id="SM01080">
    <property type="entry name" value="CHASE2"/>
    <property type="match status" value="1"/>
</dbReference>
<name>A0ABX0XKW7_9SPHN</name>
<keyword evidence="1" id="KW-0812">Transmembrane</keyword>
<dbReference type="InterPro" id="IPR001633">
    <property type="entry name" value="EAL_dom"/>
</dbReference>
<keyword evidence="1" id="KW-1133">Transmembrane helix</keyword>
<dbReference type="Gene3D" id="3.20.20.450">
    <property type="entry name" value="EAL domain"/>
    <property type="match status" value="1"/>
</dbReference>
<dbReference type="InterPro" id="IPR043128">
    <property type="entry name" value="Rev_trsase/Diguanyl_cyclase"/>
</dbReference>
<dbReference type="PANTHER" id="PTHR33121">
    <property type="entry name" value="CYCLIC DI-GMP PHOSPHODIESTERASE PDEF"/>
    <property type="match status" value="1"/>
</dbReference>
<dbReference type="InterPro" id="IPR007890">
    <property type="entry name" value="CHASE2"/>
</dbReference>
<accession>A0ABX0XKW7</accession>
<gene>
    <name evidence="3" type="ORF">GGR88_000976</name>
</gene>
<protein>
    <submittedName>
        <fullName evidence="3">EAL domain-containing protein (Putative c-di-GMP-specific phosphodiesterase class I)/CHASE2 domain-containing sensor protein/GGDEF domain-containing protein</fullName>
    </submittedName>
</protein>
<dbReference type="Pfam" id="PF05226">
    <property type="entry name" value="CHASE2"/>
    <property type="match status" value="1"/>
</dbReference>
<dbReference type="SUPFAM" id="SSF55073">
    <property type="entry name" value="Nucleotide cyclase"/>
    <property type="match status" value="1"/>
</dbReference>
<proteinExistence type="predicted"/>
<keyword evidence="1" id="KW-0472">Membrane</keyword>
<dbReference type="Pfam" id="PF00563">
    <property type="entry name" value="EAL"/>
    <property type="match status" value="1"/>
</dbReference>
<dbReference type="PROSITE" id="PS50883">
    <property type="entry name" value="EAL"/>
    <property type="match status" value="1"/>
</dbReference>
<feature type="transmembrane region" description="Helical" evidence="1">
    <location>
        <begin position="279"/>
        <end position="296"/>
    </location>
</feature>
<dbReference type="PANTHER" id="PTHR33121:SF79">
    <property type="entry name" value="CYCLIC DI-GMP PHOSPHODIESTERASE PDED-RELATED"/>
    <property type="match status" value="1"/>
</dbReference>
<dbReference type="Gene3D" id="3.30.70.270">
    <property type="match status" value="1"/>
</dbReference>
<comment type="caution">
    <text evidence="3">The sequence shown here is derived from an EMBL/GenBank/DDBJ whole genome shotgun (WGS) entry which is preliminary data.</text>
</comment>
<evidence type="ECO:0000313" key="3">
    <source>
        <dbReference type="EMBL" id="NJC33502.1"/>
    </source>
</evidence>
<dbReference type="SMART" id="SM00267">
    <property type="entry name" value="GGDEF"/>
    <property type="match status" value="1"/>
</dbReference>
<feature type="transmembrane region" description="Helical" evidence="1">
    <location>
        <begin position="249"/>
        <end position="267"/>
    </location>
</feature>
<dbReference type="CDD" id="cd01948">
    <property type="entry name" value="EAL"/>
    <property type="match status" value="1"/>
</dbReference>
<dbReference type="InterPro" id="IPR050706">
    <property type="entry name" value="Cyclic-di-GMP_PDE-like"/>
</dbReference>
<evidence type="ECO:0000313" key="4">
    <source>
        <dbReference type="Proteomes" id="UP000734218"/>
    </source>
</evidence>
<dbReference type="EMBL" id="JAATJE010000001">
    <property type="protein sequence ID" value="NJC33502.1"/>
    <property type="molecule type" value="Genomic_DNA"/>
</dbReference>
<reference evidence="3 4" key="1">
    <citation type="submission" date="2020-03" db="EMBL/GenBank/DDBJ databases">
        <title>Genomic Encyclopedia of Type Strains, Phase IV (KMG-IV): sequencing the most valuable type-strain genomes for metagenomic binning, comparative biology and taxonomic classification.</title>
        <authorList>
            <person name="Goeker M."/>
        </authorList>
    </citation>
    <scope>NUCLEOTIDE SEQUENCE [LARGE SCALE GENOMIC DNA]</scope>
    <source>
        <strain evidence="3 4">DSM 27651</strain>
    </source>
</reference>
<dbReference type="InterPro" id="IPR029787">
    <property type="entry name" value="Nucleotide_cyclase"/>
</dbReference>
<feature type="transmembrane region" description="Helical" evidence="1">
    <location>
        <begin position="334"/>
        <end position="353"/>
    </location>
</feature>
<dbReference type="InterPro" id="IPR000160">
    <property type="entry name" value="GGDEF_dom"/>
</dbReference>
<dbReference type="SUPFAM" id="SSF141868">
    <property type="entry name" value="EAL domain-like"/>
    <property type="match status" value="1"/>
</dbReference>
<evidence type="ECO:0000259" key="2">
    <source>
        <dbReference type="PROSITE" id="PS50883"/>
    </source>
</evidence>
<feature type="transmembrane region" description="Helical" evidence="1">
    <location>
        <begin position="303"/>
        <end position="322"/>
    </location>
</feature>
<organism evidence="3 4">
    <name type="scientific">Sphingomonas jejuensis</name>
    <dbReference type="NCBI Taxonomy" id="904715"/>
    <lineage>
        <taxon>Bacteria</taxon>
        <taxon>Pseudomonadati</taxon>
        <taxon>Pseudomonadota</taxon>
        <taxon>Alphaproteobacteria</taxon>
        <taxon>Sphingomonadales</taxon>
        <taxon>Sphingomonadaceae</taxon>
        <taxon>Sphingomonas</taxon>
    </lineage>
</organism>
<evidence type="ECO:0000256" key="1">
    <source>
        <dbReference type="SAM" id="Phobius"/>
    </source>
</evidence>
<dbReference type="SMART" id="SM00052">
    <property type="entry name" value="EAL"/>
    <property type="match status" value="1"/>
</dbReference>
<dbReference type="RefSeq" id="WP_167953483.1">
    <property type="nucleotide sequence ID" value="NZ_JAATJE010000001.1"/>
</dbReference>
<feature type="domain" description="EAL" evidence="2">
    <location>
        <begin position="518"/>
        <end position="771"/>
    </location>
</feature>
<sequence length="778" mass="81917">MISPVDAGLSVGRRRGLIATAAGVLVTVAALFSGLSVGGERALQGARDAVRATDAGGRVAVIEIDARSLATLDRWPWPRSLHARLVETADRLGADSIAFDVDFSARSNASEDARFAAALGAARRTVILPTFRQAAGHGAATELESLPLPEFRGHAMLAAVNVQPEPDGLVRRMPLGVVTAGTPRPSLPALVAGAKGTAGTSFPIDYAIDPDTIPSFSFADFIAGRVPAAAIAGRDLIVGATAIEMGDRYAVPGHGVIPGVLIQALAAETLMRAGPAVEIGWVPALLLAMLLIRLSFTRRRRSLRWLLPFAGVVALPLLALLLEMDGRVRMEIMPALILILAAGGAFAALGHLARLARERLVDRATGLPNLAGLLRDWPGAGGLQLCVAAIHRHQELAALLGPGRLDEVVERLAERLQAVAVDERIYRVEEGALAFIVAGWTADAADEGFEGLHALLRAPFFCAGRPVDLSVSFGIAADARQPAPVLIADALSAASEAASRGARWAAAGGVTDADKDWQLSMLSELDQAMADGSLWVAYQPKLDLASGRITGAEALVRWRHPTRGFVPPDNFIPQIEARGQILELTLHVLRRALDDAAGLAAAGTPINVAVNLSATLLGRAGLTDTILQALADARVAPDRLTLEVTESAAVELKGDIIDALEQLRDAGIRISVDDYGTGQSTMSYLKRFPAQELKIDKSFVQAMLASSSDQILVRSTIDMAHELGLKVVAEGVEDAATLAALSACGCDSIQGYHIGRPMPFDDLAALLRTEDTAERQVA</sequence>
<feature type="transmembrane region" description="Helical" evidence="1">
    <location>
        <begin position="16"/>
        <end position="37"/>
    </location>
</feature>
<dbReference type="InterPro" id="IPR035919">
    <property type="entry name" value="EAL_sf"/>
</dbReference>
<dbReference type="Proteomes" id="UP000734218">
    <property type="component" value="Unassembled WGS sequence"/>
</dbReference>